<evidence type="ECO:0000259" key="1">
    <source>
        <dbReference type="Pfam" id="PF08241"/>
    </source>
</evidence>
<name>A0A0G0FAP4_9BACT</name>
<dbReference type="Pfam" id="PF08241">
    <property type="entry name" value="Methyltransf_11"/>
    <property type="match status" value="1"/>
</dbReference>
<protein>
    <submittedName>
        <fullName evidence="2">Demethylmenaquinone methyltransferase</fullName>
    </submittedName>
</protein>
<accession>A0A0G0FAP4</accession>
<reference evidence="2 3" key="1">
    <citation type="journal article" date="2015" name="Nature">
        <title>rRNA introns, odd ribosomes, and small enigmatic genomes across a large radiation of phyla.</title>
        <authorList>
            <person name="Brown C.T."/>
            <person name="Hug L.A."/>
            <person name="Thomas B.C."/>
            <person name="Sharon I."/>
            <person name="Castelle C.J."/>
            <person name="Singh A."/>
            <person name="Wilkins M.J."/>
            <person name="Williams K.H."/>
            <person name="Banfield J.F."/>
        </authorList>
    </citation>
    <scope>NUCLEOTIDE SEQUENCE [LARGE SCALE GENOMIC DNA]</scope>
</reference>
<dbReference type="Gene3D" id="3.40.50.150">
    <property type="entry name" value="Vaccinia Virus protein VP39"/>
    <property type="match status" value="1"/>
</dbReference>
<evidence type="ECO:0000313" key="2">
    <source>
        <dbReference type="EMBL" id="KKQ10585.1"/>
    </source>
</evidence>
<dbReference type="InterPro" id="IPR029063">
    <property type="entry name" value="SAM-dependent_MTases_sf"/>
</dbReference>
<keyword evidence="2" id="KW-0808">Transferase</keyword>
<dbReference type="GO" id="GO:0032259">
    <property type="term" value="P:methylation"/>
    <property type="evidence" value="ECO:0007669"/>
    <property type="project" value="UniProtKB-KW"/>
</dbReference>
<sequence length="230" mass="26326">MKKSDYKTTEQALEYENFRFSNGLEIIAENEESTIRNWLKSTNDLISIDLGSGTGRGLEILLKSNVKKIYAIDQSDAMLSLLKDKFRKEIKNNKISLLKGSSSNYKLTEESIDLVLSLHLFKHLSKITPTLTNINKSLKPNGLLIIDVLNKNSIIKLNLDTCYALSKQEIINTLNRTGFKVEKIISMHILGETIYKYLPWGIKNIFNLIDKYISLMLPFSTKFFILAKKK</sequence>
<proteinExistence type="predicted"/>
<keyword evidence="2" id="KW-0489">Methyltransferase</keyword>
<dbReference type="SUPFAM" id="SSF53335">
    <property type="entry name" value="S-adenosyl-L-methionine-dependent methyltransferases"/>
    <property type="match status" value="1"/>
</dbReference>
<dbReference type="AlphaFoldDB" id="A0A0G0FAP4"/>
<evidence type="ECO:0000313" key="3">
    <source>
        <dbReference type="Proteomes" id="UP000034492"/>
    </source>
</evidence>
<organism evidence="2 3">
    <name type="scientific">Candidatus Daviesbacteria bacterium GW2011_GWB1_36_5</name>
    <dbReference type="NCBI Taxonomy" id="1618426"/>
    <lineage>
        <taxon>Bacteria</taxon>
        <taxon>Candidatus Daviesiibacteriota</taxon>
    </lineage>
</organism>
<comment type="caution">
    <text evidence="2">The sequence shown here is derived from an EMBL/GenBank/DDBJ whole genome shotgun (WGS) entry which is preliminary data.</text>
</comment>
<dbReference type="CDD" id="cd02440">
    <property type="entry name" value="AdoMet_MTases"/>
    <property type="match status" value="1"/>
</dbReference>
<dbReference type="Proteomes" id="UP000034492">
    <property type="component" value="Unassembled WGS sequence"/>
</dbReference>
<dbReference type="EMBL" id="LBSA01000002">
    <property type="protein sequence ID" value="KKQ10585.1"/>
    <property type="molecule type" value="Genomic_DNA"/>
</dbReference>
<dbReference type="GO" id="GO:0008757">
    <property type="term" value="F:S-adenosylmethionine-dependent methyltransferase activity"/>
    <property type="evidence" value="ECO:0007669"/>
    <property type="project" value="InterPro"/>
</dbReference>
<dbReference type="InterPro" id="IPR013216">
    <property type="entry name" value="Methyltransf_11"/>
</dbReference>
<dbReference type="PANTHER" id="PTHR43861">
    <property type="entry name" value="TRANS-ACONITATE 2-METHYLTRANSFERASE-RELATED"/>
    <property type="match status" value="1"/>
</dbReference>
<feature type="domain" description="Methyltransferase type 11" evidence="1">
    <location>
        <begin position="49"/>
        <end position="146"/>
    </location>
</feature>
<gene>
    <name evidence="2" type="ORF">US19_C0002G0004</name>
</gene>